<name>A0ABP7BP81_9ACTN</name>
<dbReference type="EMBL" id="BAAAZP010000055">
    <property type="protein sequence ID" value="GAA3664180.1"/>
    <property type="molecule type" value="Genomic_DNA"/>
</dbReference>
<comment type="caution">
    <text evidence="1">The sequence shown here is derived from an EMBL/GenBank/DDBJ whole genome shotgun (WGS) entry which is preliminary data.</text>
</comment>
<accession>A0ABP7BP81</accession>
<keyword evidence="2" id="KW-1185">Reference proteome</keyword>
<sequence length="57" mass="6376">METGVVRIKRQLIQATGQGLVFTEPKSEADKRTVAIPGLILDDIRDHLKDFTSTPLR</sequence>
<dbReference type="Proteomes" id="UP001500902">
    <property type="component" value="Unassembled WGS sequence"/>
</dbReference>
<protein>
    <recommendedName>
        <fullName evidence="3">DUF397 domain-containing protein</fullName>
    </recommendedName>
</protein>
<proteinExistence type="predicted"/>
<reference evidence="2" key="1">
    <citation type="journal article" date="2019" name="Int. J. Syst. Evol. Microbiol.">
        <title>The Global Catalogue of Microorganisms (GCM) 10K type strain sequencing project: providing services to taxonomists for standard genome sequencing and annotation.</title>
        <authorList>
            <consortium name="The Broad Institute Genomics Platform"/>
            <consortium name="The Broad Institute Genome Sequencing Center for Infectious Disease"/>
            <person name="Wu L."/>
            <person name="Ma J."/>
        </authorList>
    </citation>
    <scope>NUCLEOTIDE SEQUENCE [LARGE SCALE GENOMIC DNA]</scope>
    <source>
        <strain evidence="2">JCM 16904</strain>
    </source>
</reference>
<evidence type="ECO:0000313" key="2">
    <source>
        <dbReference type="Proteomes" id="UP001500902"/>
    </source>
</evidence>
<organism evidence="1 2">
    <name type="scientific">Nonomuraea antimicrobica</name>
    <dbReference type="NCBI Taxonomy" id="561173"/>
    <lineage>
        <taxon>Bacteria</taxon>
        <taxon>Bacillati</taxon>
        <taxon>Actinomycetota</taxon>
        <taxon>Actinomycetes</taxon>
        <taxon>Streptosporangiales</taxon>
        <taxon>Streptosporangiaceae</taxon>
        <taxon>Nonomuraea</taxon>
    </lineage>
</organism>
<evidence type="ECO:0000313" key="1">
    <source>
        <dbReference type="EMBL" id="GAA3664180.1"/>
    </source>
</evidence>
<evidence type="ECO:0008006" key="3">
    <source>
        <dbReference type="Google" id="ProtNLM"/>
    </source>
</evidence>
<gene>
    <name evidence="1" type="ORF">GCM10022224_030220</name>
</gene>